<feature type="signal peptide" evidence="1">
    <location>
        <begin position="1"/>
        <end position="20"/>
    </location>
</feature>
<protein>
    <recommendedName>
        <fullName evidence="4">Alginate export domain-containing protein</fullName>
    </recommendedName>
</protein>
<evidence type="ECO:0000313" key="2">
    <source>
        <dbReference type="EMBL" id="ADD67573.1"/>
    </source>
</evidence>
<evidence type="ECO:0008006" key="4">
    <source>
        <dbReference type="Google" id="ProtNLM"/>
    </source>
</evidence>
<dbReference type="PaxDb" id="522772-Dacet_0793"/>
<evidence type="ECO:0000313" key="3">
    <source>
        <dbReference type="Proteomes" id="UP000002012"/>
    </source>
</evidence>
<feature type="chain" id="PRO_5003057775" description="Alginate export domain-containing protein" evidence="1">
    <location>
        <begin position="21"/>
        <end position="412"/>
    </location>
</feature>
<keyword evidence="3" id="KW-1185">Reference proteome</keyword>
<dbReference type="STRING" id="522772.Dacet_0793"/>
<accession>D4H5F3</accession>
<organism evidence="2 3">
    <name type="scientific">Denitrovibrio acetiphilus (strain DSM 12809 / NBRC 114555 / N2460)</name>
    <dbReference type="NCBI Taxonomy" id="522772"/>
    <lineage>
        <taxon>Bacteria</taxon>
        <taxon>Pseudomonadati</taxon>
        <taxon>Deferribacterota</taxon>
        <taxon>Deferribacteres</taxon>
        <taxon>Deferribacterales</taxon>
        <taxon>Geovibrionaceae</taxon>
        <taxon>Denitrovibrio</taxon>
    </lineage>
</organism>
<dbReference type="KEGG" id="dap:Dacet_0793"/>
<dbReference type="Proteomes" id="UP000002012">
    <property type="component" value="Chromosome"/>
</dbReference>
<dbReference type="OrthoDB" id="9781907at2"/>
<dbReference type="HOGENOM" id="CLU_666861_0_0_0"/>
<dbReference type="eggNOG" id="ENOG5033XP0">
    <property type="taxonomic scope" value="Bacteria"/>
</dbReference>
<evidence type="ECO:0000256" key="1">
    <source>
        <dbReference type="SAM" id="SignalP"/>
    </source>
</evidence>
<dbReference type="AlphaFoldDB" id="D4H5F3"/>
<dbReference type="RefSeq" id="WP_013010105.1">
    <property type="nucleotide sequence ID" value="NC_013943.1"/>
</dbReference>
<proteinExistence type="predicted"/>
<name>D4H5F3_DENA2</name>
<reference evidence="2 3" key="1">
    <citation type="journal article" date="2010" name="Stand. Genomic Sci.">
        <title>Complete genome sequence of Denitrovibrio acetiphilus type strain (N2460).</title>
        <authorList>
            <person name="Kiss H."/>
            <person name="Lang E."/>
            <person name="Lapidus A."/>
            <person name="Copeland A."/>
            <person name="Nolan M."/>
            <person name="Glavina Del Rio T."/>
            <person name="Chen F."/>
            <person name="Lucas S."/>
            <person name="Tice H."/>
            <person name="Cheng J.F."/>
            <person name="Han C."/>
            <person name="Goodwin L."/>
            <person name="Pitluck S."/>
            <person name="Liolios K."/>
            <person name="Pati A."/>
            <person name="Ivanova N."/>
            <person name="Mavromatis K."/>
            <person name="Chen A."/>
            <person name="Palaniappan K."/>
            <person name="Land M."/>
            <person name="Hauser L."/>
            <person name="Chang Y.J."/>
            <person name="Jeffries C.D."/>
            <person name="Detter J.C."/>
            <person name="Brettin T."/>
            <person name="Spring S."/>
            <person name="Rohde M."/>
            <person name="Goker M."/>
            <person name="Woyke T."/>
            <person name="Bristow J."/>
            <person name="Eisen J.A."/>
            <person name="Markowitz V."/>
            <person name="Hugenholtz P."/>
            <person name="Kyrpides N.C."/>
            <person name="Klenk H.P."/>
        </authorList>
    </citation>
    <scope>NUCLEOTIDE SEQUENCE [LARGE SCALE GENOMIC DNA]</scope>
    <source>
        <strain evidence="3">DSM 12809 / NBRC 114555 / N2460</strain>
    </source>
</reference>
<keyword evidence="1" id="KW-0732">Signal</keyword>
<dbReference type="InParanoid" id="D4H5F3"/>
<sequence precursor="true">MKVFRLVFVVMLLYISSASAFSLDGSLSTLYEVSKDKGEDSEGLWENYLSIDNAKILDPYVGVNFYGRYAYDTEADDDYTDIYSAYLDYSSFQDTFQAKVGRFLYVGNRFLTLNGAQVTVRTDYLFGATVFAGKPEFFDADGKHVNEKYRYTGDRFYGGRIFLNGVKNTSGFISYTRETDGGDTLQELLGVGAGHRLDISEDFFIKADGRVEYDTEENVIYKSIARVSVDYKKLRLLGDITTYDVEDGTSYEDELIISNFSTGKQERYAFTVQYALTPNITPYQSTVFSRIELPAGLVENGEIYKLGVDLNYFKEVGVNANLEGYYYNSLISNAKGGSFIIDWSLNKKTRLSFEAEVLRLENSKGEDNVYSLYVEAVYDVLKDITVTAYAENNQETRYLPENRYGLKATYSF</sequence>
<dbReference type="EMBL" id="CP001968">
    <property type="protein sequence ID" value="ADD67573.1"/>
    <property type="molecule type" value="Genomic_DNA"/>
</dbReference>
<gene>
    <name evidence="2" type="ordered locus">Dacet_0793</name>
</gene>